<dbReference type="Proteomes" id="UP000182740">
    <property type="component" value="Unassembled WGS sequence"/>
</dbReference>
<accession>A0A1K1SS00</accession>
<dbReference type="InterPro" id="IPR031009">
    <property type="entry name" value="Tcm_partner"/>
</dbReference>
<organism evidence="1 2">
    <name type="scientific">Amycolatopsis australiensis</name>
    <dbReference type="NCBI Taxonomy" id="546364"/>
    <lineage>
        <taxon>Bacteria</taxon>
        <taxon>Bacillati</taxon>
        <taxon>Actinomycetota</taxon>
        <taxon>Actinomycetes</taxon>
        <taxon>Pseudonocardiales</taxon>
        <taxon>Pseudonocardiaceae</taxon>
        <taxon>Amycolatopsis</taxon>
    </lineage>
</organism>
<name>A0A1K1SS00_9PSEU</name>
<dbReference type="OrthoDB" id="5070486at2"/>
<dbReference type="RefSeq" id="WP_072479893.1">
    <property type="nucleotide sequence ID" value="NZ_FPJG01000006.1"/>
</dbReference>
<sequence>MGFFDARRAPAVVKHGLLFRYCPAFANKAGSVTRGRVTFLDGYAGAGCYDDDTPGSPLVMLRSVHKLRDRLDINAVFIEKDLKTYSKLEQVLRHRCAGQPYAALSGDVDQHLDQVMASCRGRALFAFFDPFGPALSRDRLWTLLRQRRLAGMPTDVLLHISVRSVWNFGSRLTKARREGRALSPRDVKLAERLDRFLGGGWWRPEFERAGETPGDAPDGEQGGETSAAIALRVAQQYAEKLAADSGYKTVSMPVRRQPDHAPIFVLSLFTANTQGLWLFADCIGQAGLDWEGAWRKARLTKPARHGTANLLAENTDWVFDRDHYEATNQAAWVALIAHNIDQLLDQHAALVLQHHVADVFGTTLGSGARAKHARLAVKQLYKQGRVDHNGTGDFERARMSRPR</sequence>
<evidence type="ECO:0000313" key="1">
    <source>
        <dbReference type="EMBL" id="SFW87089.1"/>
    </source>
</evidence>
<dbReference type="EMBL" id="FPJG01000006">
    <property type="protein sequence ID" value="SFW87089.1"/>
    <property type="molecule type" value="Genomic_DNA"/>
</dbReference>
<keyword evidence="2" id="KW-1185">Reference proteome</keyword>
<dbReference type="AlphaFoldDB" id="A0A1K1SS00"/>
<gene>
    <name evidence="1" type="ORF">SAMN04489730_6591</name>
</gene>
<evidence type="ECO:0000313" key="2">
    <source>
        <dbReference type="Proteomes" id="UP000182740"/>
    </source>
</evidence>
<reference evidence="2" key="1">
    <citation type="submission" date="2016-11" db="EMBL/GenBank/DDBJ databases">
        <authorList>
            <person name="Varghese N."/>
            <person name="Submissions S."/>
        </authorList>
    </citation>
    <scope>NUCLEOTIDE SEQUENCE [LARGE SCALE GENOMIC DNA]</scope>
    <source>
        <strain evidence="2">DSM 44671</strain>
    </source>
</reference>
<proteinExistence type="predicted"/>
<protein>
    <submittedName>
        <fullName evidence="1">Three-Cys-motif partner protein</fullName>
    </submittedName>
</protein>
<dbReference type="NCBIfam" id="TIGR04474">
    <property type="entry name" value="tcm_partner"/>
    <property type="match status" value="1"/>
</dbReference>